<dbReference type="EMBL" id="ACPB03004819">
    <property type="status" value="NOT_ANNOTATED_CDS"/>
    <property type="molecule type" value="Genomic_DNA"/>
</dbReference>
<dbReference type="InterPro" id="IPR003598">
    <property type="entry name" value="Ig_sub2"/>
</dbReference>
<dbReference type="Gene3D" id="2.60.40.10">
    <property type="entry name" value="Immunoglobulins"/>
    <property type="match status" value="1"/>
</dbReference>
<dbReference type="eggNOG" id="KOG3510">
    <property type="taxonomic scope" value="Eukaryota"/>
</dbReference>
<dbReference type="InterPro" id="IPR013783">
    <property type="entry name" value="Ig-like_fold"/>
</dbReference>
<evidence type="ECO:0000313" key="1">
    <source>
        <dbReference type="EnsemblMetazoa" id="RPRC002077-PA"/>
    </source>
</evidence>
<dbReference type="SUPFAM" id="SSF48726">
    <property type="entry name" value="Immunoglobulin"/>
    <property type="match status" value="1"/>
</dbReference>
<dbReference type="SMART" id="SM00408">
    <property type="entry name" value="IGc2"/>
    <property type="match status" value="1"/>
</dbReference>
<reference evidence="1" key="1">
    <citation type="submission" date="2015-05" db="UniProtKB">
        <authorList>
            <consortium name="EnsemblMetazoa"/>
        </authorList>
    </citation>
    <scope>IDENTIFICATION</scope>
</reference>
<dbReference type="InterPro" id="IPR013098">
    <property type="entry name" value="Ig_I-set"/>
</dbReference>
<proteinExistence type="predicted"/>
<name>T1HDG0_RHOPR</name>
<dbReference type="Proteomes" id="UP000015103">
    <property type="component" value="Unassembled WGS sequence"/>
</dbReference>
<dbReference type="InterPro" id="IPR007110">
    <property type="entry name" value="Ig-like_dom"/>
</dbReference>
<dbReference type="STRING" id="13249.T1HDG0"/>
<dbReference type="HOGENOM" id="CLU_163554_0_0_1"/>
<evidence type="ECO:0000313" key="2">
    <source>
        <dbReference type="Proteomes" id="UP000015103"/>
    </source>
</evidence>
<dbReference type="VEuPathDB" id="VectorBase:RPRC002077"/>
<dbReference type="Pfam" id="PF07679">
    <property type="entry name" value="I-set"/>
    <property type="match status" value="1"/>
</dbReference>
<dbReference type="InParanoid" id="T1HDG0"/>
<dbReference type="PROSITE" id="PS50835">
    <property type="entry name" value="IG_LIKE"/>
    <property type="match status" value="1"/>
</dbReference>
<organism evidence="1 2">
    <name type="scientific">Rhodnius prolixus</name>
    <name type="common">Triatomid bug</name>
    <dbReference type="NCBI Taxonomy" id="13249"/>
    <lineage>
        <taxon>Eukaryota</taxon>
        <taxon>Metazoa</taxon>
        <taxon>Ecdysozoa</taxon>
        <taxon>Arthropoda</taxon>
        <taxon>Hexapoda</taxon>
        <taxon>Insecta</taxon>
        <taxon>Pterygota</taxon>
        <taxon>Neoptera</taxon>
        <taxon>Paraneoptera</taxon>
        <taxon>Hemiptera</taxon>
        <taxon>Heteroptera</taxon>
        <taxon>Panheteroptera</taxon>
        <taxon>Cimicomorpha</taxon>
        <taxon>Reduviidae</taxon>
        <taxon>Triatominae</taxon>
        <taxon>Rhodnius</taxon>
    </lineage>
</organism>
<protein>
    <submittedName>
        <fullName evidence="1">Ig-like domain-containing protein</fullName>
    </submittedName>
</protein>
<dbReference type="InterPro" id="IPR036179">
    <property type="entry name" value="Ig-like_dom_sf"/>
</dbReference>
<dbReference type="OMA" id="HYFRESN"/>
<dbReference type="InterPro" id="IPR003599">
    <property type="entry name" value="Ig_sub"/>
</dbReference>
<sequence length="115" mass="12095">MSSRGMSNDPIFALLVLPFIAPFQFDGAVNAGDSVQLACHVSKGDIPLRIEWHFQGEGTSSHAMGVKTAMFGDKANILVIDSVGPGNRGEYTCTASNSAGVANHSAVLLVNGERF</sequence>
<dbReference type="FunFam" id="2.60.40.10:FF:000333">
    <property type="entry name" value="Down syndrome cell adhesion molecule"/>
    <property type="match status" value="1"/>
</dbReference>
<dbReference type="SMART" id="SM00409">
    <property type="entry name" value="IG"/>
    <property type="match status" value="1"/>
</dbReference>
<accession>T1HDG0</accession>
<dbReference type="EnsemblMetazoa" id="RPRC002077-RA">
    <property type="protein sequence ID" value="RPRC002077-PA"/>
    <property type="gene ID" value="RPRC002077"/>
</dbReference>
<keyword evidence="2" id="KW-1185">Reference proteome</keyword>
<dbReference type="AlphaFoldDB" id="T1HDG0"/>